<dbReference type="SFLD" id="SFLDG00358">
    <property type="entry name" value="Main_(cytGST)"/>
    <property type="match status" value="1"/>
</dbReference>
<dbReference type="Gene3D" id="3.40.30.10">
    <property type="entry name" value="Glutaredoxin"/>
    <property type="match status" value="1"/>
</dbReference>
<dbReference type="CDD" id="cd03184">
    <property type="entry name" value="GST_C_Omega"/>
    <property type="match status" value="1"/>
</dbReference>
<dbReference type="SFLD" id="SFLDS00019">
    <property type="entry name" value="Glutathione_Transferase_(cytos"/>
    <property type="match status" value="1"/>
</dbReference>
<organism evidence="5 6">
    <name type="scientific">Gryllus longicercus</name>
    <dbReference type="NCBI Taxonomy" id="2509291"/>
    <lineage>
        <taxon>Eukaryota</taxon>
        <taxon>Metazoa</taxon>
        <taxon>Ecdysozoa</taxon>
        <taxon>Arthropoda</taxon>
        <taxon>Hexapoda</taxon>
        <taxon>Insecta</taxon>
        <taxon>Pterygota</taxon>
        <taxon>Neoptera</taxon>
        <taxon>Polyneoptera</taxon>
        <taxon>Orthoptera</taxon>
        <taxon>Ensifera</taxon>
        <taxon>Gryllidea</taxon>
        <taxon>Grylloidea</taxon>
        <taxon>Gryllidae</taxon>
        <taxon>Gryllinae</taxon>
        <taxon>Gryllus</taxon>
    </lineage>
</organism>
<dbReference type="GO" id="GO:0006749">
    <property type="term" value="P:glutathione metabolic process"/>
    <property type="evidence" value="ECO:0007669"/>
    <property type="project" value="TreeGrafter"/>
</dbReference>
<comment type="caution">
    <text evidence="5">The sequence shown here is derived from an EMBL/GenBank/DDBJ whole genome shotgun (WGS) entry which is preliminary data.</text>
</comment>
<feature type="domain" description="GST N-terminal" evidence="3">
    <location>
        <begin position="18"/>
        <end position="96"/>
    </location>
</feature>
<feature type="domain" description="GST C-terminal" evidence="4">
    <location>
        <begin position="101"/>
        <end position="228"/>
    </location>
</feature>
<gene>
    <name evidence="5" type="ORF">R5R35_002494</name>
</gene>
<dbReference type="InterPro" id="IPR036249">
    <property type="entry name" value="Thioredoxin-like_sf"/>
</dbReference>
<dbReference type="Pfam" id="PF13417">
    <property type="entry name" value="GST_N_3"/>
    <property type="match status" value="1"/>
</dbReference>
<dbReference type="PROSITE" id="PS50405">
    <property type="entry name" value="GST_CTER"/>
    <property type="match status" value="1"/>
</dbReference>
<reference evidence="5 6" key="1">
    <citation type="submission" date="2024-03" db="EMBL/GenBank/DDBJ databases">
        <title>The genome assembly and annotation of the cricket Gryllus longicercus Weissman &amp; Gray.</title>
        <authorList>
            <person name="Szrajer S."/>
            <person name="Gray D."/>
            <person name="Ylla G."/>
        </authorList>
    </citation>
    <scope>NUCLEOTIDE SEQUENCE [LARGE SCALE GENOMIC DNA]</scope>
    <source>
        <strain evidence="5">DAG 2021-001</strain>
        <tissue evidence="5">Whole body minus gut</tissue>
    </source>
</reference>
<dbReference type="InterPro" id="IPR050983">
    <property type="entry name" value="GST_Omega/HSP26"/>
</dbReference>
<dbReference type="InterPro" id="IPR005442">
    <property type="entry name" value="GST_omega"/>
</dbReference>
<dbReference type="EMBL" id="JAZDUA010000230">
    <property type="protein sequence ID" value="KAK7863431.1"/>
    <property type="molecule type" value="Genomic_DNA"/>
</dbReference>
<dbReference type="SUPFAM" id="SSF52833">
    <property type="entry name" value="Thioredoxin-like"/>
    <property type="match status" value="1"/>
</dbReference>
<dbReference type="PANTHER" id="PTHR43968">
    <property type="match status" value="1"/>
</dbReference>
<dbReference type="FunFam" id="3.40.30.10:FF:000123">
    <property type="entry name" value="Glutathione transferase o1"/>
    <property type="match status" value="1"/>
</dbReference>
<dbReference type="GO" id="GO:0045174">
    <property type="term" value="F:glutathione dehydrogenase (ascorbate) activity"/>
    <property type="evidence" value="ECO:0007669"/>
    <property type="project" value="TreeGrafter"/>
</dbReference>
<dbReference type="InterPro" id="IPR040079">
    <property type="entry name" value="Glutathione_S-Trfase"/>
</dbReference>
<dbReference type="GO" id="GO:0004364">
    <property type="term" value="F:glutathione transferase activity"/>
    <property type="evidence" value="ECO:0007669"/>
    <property type="project" value="InterPro"/>
</dbReference>
<name>A0AAN9Z3Q2_9ORTH</name>
<dbReference type="GO" id="GO:0005737">
    <property type="term" value="C:cytoplasm"/>
    <property type="evidence" value="ECO:0007669"/>
    <property type="project" value="InterPro"/>
</dbReference>
<dbReference type="PROSITE" id="PS50404">
    <property type="entry name" value="GST_NTER"/>
    <property type="match status" value="1"/>
</dbReference>
<dbReference type="AlphaFoldDB" id="A0AAN9Z3Q2"/>
<dbReference type="PRINTS" id="PR01625">
    <property type="entry name" value="GSTRNSFRASEO"/>
</dbReference>
<proteinExistence type="inferred from homology"/>
<protein>
    <submittedName>
        <fullName evidence="5">Uncharacterized protein</fullName>
    </submittedName>
</protein>
<dbReference type="Proteomes" id="UP001378592">
    <property type="component" value="Unassembled WGS sequence"/>
</dbReference>
<dbReference type="InterPro" id="IPR004045">
    <property type="entry name" value="Glutathione_S-Trfase_N"/>
</dbReference>
<evidence type="ECO:0000313" key="5">
    <source>
        <dbReference type="EMBL" id="KAK7863431.1"/>
    </source>
</evidence>
<evidence type="ECO:0000256" key="1">
    <source>
        <dbReference type="ARBA" id="ARBA00011067"/>
    </source>
</evidence>
<accession>A0AAN9Z3Q2</accession>
<dbReference type="PANTHER" id="PTHR43968:SF6">
    <property type="entry name" value="GLUTATHIONE S-TRANSFERASE OMEGA"/>
    <property type="match status" value="1"/>
</dbReference>
<dbReference type="InterPro" id="IPR036282">
    <property type="entry name" value="Glutathione-S-Trfase_C_sf"/>
</dbReference>
<dbReference type="FunFam" id="1.20.1050.10:FF:000009">
    <property type="entry name" value="Glutathione S-transferase omega-1"/>
    <property type="match status" value="1"/>
</dbReference>
<keyword evidence="2" id="KW-0560">Oxidoreductase</keyword>
<dbReference type="Pfam" id="PF13410">
    <property type="entry name" value="GST_C_2"/>
    <property type="match status" value="1"/>
</dbReference>
<comment type="similarity">
    <text evidence="1">Belongs to the GST superfamily. Omega family.</text>
</comment>
<dbReference type="InterPro" id="IPR010987">
    <property type="entry name" value="Glutathione-S-Trfase_C-like"/>
</dbReference>
<evidence type="ECO:0000259" key="3">
    <source>
        <dbReference type="PROSITE" id="PS50404"/>
    </source>
</evidence>
<evidence type="ECO:0000259" key="4">
    <source>
        <dbReference type="PROSITE" id="PS50405"/>
    </source>
</evidence>
<evidence type="ECO:0000256" key="2">
    <source>
        <dbReference type="ARBA" id="ARBA00023002"/>
    </source>
</evidence>
<dbReference type="Gene3D" id="1.20.1050.10">
    <property type="match status" value="1"/>
</dbReference>
<sequence length="241" mass="28063">MSVKHLSIGSTNPPLQRGKWRLYSMRFCPYAQRVHLVLDAKKIPYDVVYINLTEKPEWIYDKSPQGKVPVIECDGETLYESLVIADFLDEKYQGRPLYPKDLVKKAKDKILIEHFHSVIGSLYKISKFNASSEEYLDDFLAGLDVYEAELVKRGKPFFGGDKPGMVDYMIWPWCERADMLKIVGGDKFVLPKERFRRLMEWRQAMKDDDAVKASYLEPTIHAQYLKSFRAGYPDYDSILNK</sequence>
<dbReference type="SUPFAM" id="SSF47616">
    <property type="entry name" value="GST C-terminal domain-like"/>
    <property type="match status" value="1"/>
</dbReference>
<keyword evidence="6" id="KW-1185">Reference proteome</keyword>
<evidence type="ECO:0000313" key="6">
    <source>
        <dbReference type="Proteomes" id="UP001378592"/>
    </source>
</evidence>